<keyword evidence="2" id="KW-0472">Membrane</keyword>
<evidence type="ECO:0000313" key="5">
    <source>
        <dbReference type="Proteomes" id="UP000054937"/>
    </source>
</evidence>
<dbReference type="InParanoid" id="A0A0V0R6D0"/>
<evidence type="ECO:0000256" key="2">
    <source>
        <dbReference type="SAM" id="Phobius"/>
    </source>
</evidence>
<feature type="domain" description="V-SNARE coiled-coil homology" evidence="3">
    <location>
        <begin position="126"/>
        <end position="186"/>
    </location>
</feature>
<protein>
    <recommendedName>
        <fullName evidence="3">V-SNARE coiled-coil homology domain-containing protein</fullName>
    </recommendedName>
</protein>
<evidence type="ECO:0000313" key="4">
    <source>
        <dbReference type="EMBL" id="KRX10039.1"/>
    </source>
</evidence>
<dbReference type="AlphaFoldDB" id="A0A0V0R6D0"/>
<keyword evidence="2" id="KW-0812">Transmembrane</keyword>
<dbReference type="PROSITE" id="PS50892">
    <property type="entry name" value="V_SNARE"/>
    <property type="match status" value="1"/>
</dbReference>
<comment type="caution">
    <text evidence="4">The sequence shown here is derived from an EMBL/GenBank/DDBJ whole genome shotgun (WGS) entry which is preliminary data.</text>
</comment>
<evidence type="ECO:0000259" key="3">
    <source>
        <dbReference type="PROSITE" id="PS50892"/>
    </source>
</evidence>
<dbReference type="Gene3D" id="1.20.5.110">
    <property type="match status" value="1"/>
</dbReference>
<keyword evidence="1" id="KW-0175">Coiled coil</keyword>
<organism evidence="4 5">
    <name type="scientific">Pseudocohnilembus persalinus</name>
    <name type="common">Ciliate</name>
    <dbReference type="NCBI Taxonomy" id="266149"/>
    <lineage>
        <taxon>Eukaryota</taxon>
        <taxon>Sar</taxon>
        <taxon>Alveolata</taxon>
        <taxon>Ciliophora</taxon>
        <taxon>Intramacronucleata</taxon>
        <taxon>Oligohymenophorea</taxon>
        <taxon>Scuticociliatia</taxon>
        <taxon>Philasterida</taxon>
        <taxon>Pseudocohnilembidae</taxon>
        <taxon>Pseudocohnilembus</taxon>
    </lineage>
</organism>
<evidence type="ECO:0000256" key="1">
    <source>
        <dbReference type="PROSITE-ProRule" id="PRU00290"/>
    </source>
</evidence>
<dbReference type="SUPFAM" id="SSF58038">
    <property type="entry name" value="SNARE fusion complex"/>
    <property type="match status" value="1"/>
</dbReference>
<keyword evidence="2" id="KW-1133">Transmembrane helix</keyword>
<dbReference type="Pfam" id="PF00957">
    <property type="entry name" value="Synaptobrevin"/>
    <property type="match status" value="1"/>
</dbReference>
<proteinExistence type="predicted"/>
<dbReference type="InterPro" id="IPR042855">
    <property type="entry name" value="V_SNARE_CC"/>
</dbReference>
<reference evidence="4 5" key="1">
    <citation type="journal article" date="2015" name="Sci. Rep.">
        <title>Genome of the facultative scuticociliatosis pathogen Pseudocohnilembus persalinus provides insight into its virulence through horizontal gene transfer.</title>
        <authorList>
            <person name="Xiong J."/>
            <person name="Wang G."/>
            <person name="Cheng J."/>
            <person name="Tian M."/>
            <person name="Pan X."/>
            <person name="Warren A."/>
            <person name="Jiang C."/>
            <person name="Yuan D."/>
            <person name="Miao W."/>
        </authorList>
    </citation>
    <scope>NUCLEOTIDE SEQUENCE [LARGE SCALE GENOMIC DNA]</scope>
    <source>
        <strain evidence="4">36N120E</strain>
    </source>
</reference>
<dbReference type="OMA" id="MLINSIN"/>
<gene>
    <name evidence="4" type="ORF">PPERSA_08442</name>
</gene>
<dbReference type="Proteomes" id="UP000054937">
    <property type="component" value="Unassembled WGS sequence"/>
</dbReference>
<keyword evidence="5" id="KW-1185">Reference proteome</keyword>
<dbReference type="EMBL" id="LDAU01000040">
    <property type="protein sequence ID" value="KRX10039.1"/>
    <property type="molecule type" value="Genomic_DNA"/>
</dbReference>
<sequence>MIGEEIRASAVIYRENIIFYECLQIPNKELIKKEVNNLQNNTLSYVTRKNKTQKTTTQFGVWYYLQDDAGFIYLVLASVNYQFPQVQNLLDDIKRRVNKQTSLTQSVKNEIYNQLRYYDSNPGSDILLTTQESMKNASNVMRDNLNQALGNKGQMEDIELKSSDLHNMSVQFSRDSHKLQQKMKLRMIKQRIMLFGILLLAIIAFYFFFISGDSEENGKDEQNQNNNVQNQGDQNQQVVDGNRRLLSWLFNNFNN</sequence>
<name>A0A0V0R6D0_PSEPJ</name>
<feature type="transmembrane region" description="Helical" evidence="2">
    <location>
        <begin position="192"/>
        <end position="210"/>
    </location>
</feature>
<accession>A0A0V0R6D0</accession>